<proteinExistence type="predicted"/>
<protein>
    <submittedName>
        <fullName evidence="1">Uncharacterized protein</fullName>
    </submittedName>
</protein>
<name>A0A444Z8X1_ARAHY</name>
<dbReference type="Proteomes" id="UP000289738">
    <property type="component" value="Chromosome B05"/>
</dbReference>
<dbReference type="EMBL" id="SDMP01000015">
    <property type="protein sequence ID" value="RYR10616.1"/>
    <property type="molecule type" value="Genomic_DNA"/>
</dbReference>
<dbReference type="AlphaFoldDB" id="A0A444Z8X1"/>
<comment type="caution">
    <text evidence="1">The sequence shown here is derived from an EMBL/GenBank/DDBJ whole genome shotgun (WGS) entry which is preliminary data.</text>
</comment>
<organism evidence="1 2">
    <name type="scientific">Arachis hypogaea</name>
    <name type="common">Peanut</name>
    <dbReference type="NCBI Taxonomy" id="3818"/>
    <lineage>
        <taxon>Eukaryota</taxon>
        <taxon>Viridiplantae</taxon>
        <taxon>Streptophyta</taxon>
        <taxon>Embryophyta</taxon>
        <taxon>Tracheophyta</taxon>
        <taxon>Spermatophyta</taxon>
        <taxon>Magnoliopsida</taxon>
        <taxon>eudicotyledons</taxon>
        <taxon>Gunneridae</taxon>
        <taxon>Pentapetalae</taxon>
        <taxon>rosids</taxon>
        <taxon>fabids</taxon>
        <taxon>Fabales</taxon>
        <taxon>Fabaceae</taxon>
        <taxon>Papilionoideae</taxon>
        <taxon>50 kb inversion clade</taxon>
        <taxon>dalbergioids sensu lato</taxon>
        <taxon>Dalbergieae</taxon>
        <taxon>Pterocarpus clade</taxon>
        <taxon>Arachis</taxon>
    </lineage>
</organism>
<evidence type="ECO:0000313" key="1">
    <source>
        <dbReference type="EMBL" id="RYR10616.1"/>
    </source>
</evidence>
<gene>
    <name evidence="1" type="ORF">Ahy_B05g079068</name>
</gene>
<evidence type="ECO:0000313" key="2">
    <source>
        <dbReference type="Proteomes" id="UP000289738"/>
    </source>
</evidence>
<keyword evidence="2" id="KW-1185">Reference proteome</keyword>
<sequence>MRRKLLNVHIPDLAHLDERVPQVEIMRKEKEKYKNERKLKSKSFSRKNKVSYVAMESSDEEFDFETEVDLAELKKGPLYVCSLPKKILNVDKSNDSKHKGGKNQIFDVLFKDKQIILPEGRTLLSIKNLKGKPYCKFYQATNHSTNNCVYFRDLIQETIMEGRLKFNDGNKEMKVDSDPFDAGGSFAEPYFGVNIVSFSYDFDTTLGDFESNVRAVYPGVSDGLLEFLMQQKLKN</sequence>
<accession>A0A444Z8X1</accession>
<reference evidence="1 2" key="1">
    <citation type="submission" date="2019-01" db="EMBL/GenBank/DDBJ databases">
        <title>Sequencing of cultivated peanut Arachis hypogaea provides insights into genome evolution and oil improvement.</title>
        <authorList>
            <person name="Chen X."/>
        </authorList>
    </citation>
    <scope>NUCLEOTIDE SEQUENCE [LARGE SCALE GENOMIC DNA]</scope>
    <source>
        <strain evidence="2">cv. Fuhuasheng</strain>
        <tissue evidence="1">Leaves</tissue>
    </source>
</reference>